<dbReference type="InterPro" id="IPR001036">
    <property type="entry name" value="Acrflvin-R"/>
</dbReference>
<dbReference type="Gene3D" id="1.20.1640.10">
    <property type="entry name" value="Multidrug efflux transporter AcrB transmembrane domain"/>
    <property type="match status" value="2"/>
</dbReference>
<dbReference type="SUPFAM" id="SSF82866">
    <property type="entry name" value="Multidrug efflux transporter AcrB transmembrane domain"/>
    <property type="match status" value="2"/>
</dbReference>
<sequence>MFRSIEWFTRNPAVANLLALLLLVGGFLAIPQTRQETLPNLPLDRIGVVAKLQGASPEVIEQTLCSPLETALYTIEGIDNIRSESREGLCSITVDVVEGYDSGEVRNRMAARVETLNTLPPDAEEPVVEEAVYRNRVARLLVVADAKPRALHQVAWQLRDQLLDHPSIVDVELEGLPAREVALEVAREDLYRYDLTFAGVADAISRNLGRASGGMLRGPSANSLILSGEAVTDPEDYRDVTVRRTGEGERLVLGDFAFVRDGFTRDAMAAWFNGRPAVALDVYRIGDQDVVETAEAVHRFVRDATLPRDMELILWRDDSRQYRDRSDLLWKNALQGLIMLILLLALFFGLRLSAWVGLGIPVAMVGACIILPLTGFSFNTISLFAFILVLGIVVDDAVIVGESVDDQARRLGPGIDAVLEGVRRVALPITVAVVTTAIGFLPMMFLPGPEGDLMRVVPVVAITVLALSLVESLWILPSHLAHSMSRSRAVSGRFSQRVNRWFDGQIRRRVLPFMGAALNARMMVLLLFLSMFGVCVALLHSGWLSVTFQSQVTGNKVMVDVEFPPGTSSQRVLRATETLQVSAQFLSSTLEKDHGEPVIDDIYVEQGRRNNHSTAHDPGAYLRARVTVAMVGGDLPVTPDQVREQWRRLQPEIAGAVSMRFHSTINRVLPDLHVNLYHPDLDRLAEMSQALEQELREISGVFEVANGMSSRFSEINLAVRPGARLGGVTEAELGDQVQSAFQGIVIDQLPQGDHDVPVVLRLPAEQSNSLGHLEQLPIRLSDDSVAPLVALAEPQRRERPAVIQHYDRNRSVSVTAYVDTRLTSPGRVMAFLQEGFLAELAQQWPGARWSVAGKPISITRFVNHLTIGYSAALLAMFFVLTMMFGRYWQPLLILMAIPFGMVGAFLGHMLLGFELTLWSIIGVVAVSGVVINDNLVLIDHANHLRARYETQREALLEALAGRIRPIMLTTLTTSLAVAPLAFETSPQAAFLVPMAISLGFGVLFASLTTIFMVPSMIMIAEDVVKLIRRLRVRGHTVSERDSVEEAYRVGLQTADSGHAENPYENDVLRASWEAGVSDGLAAAAG</sequence>
<evidence type="ECO:0000313" key="2">
    <source>
        <dbReference type="EMBL" id="MFC4258191.1"/>
    </source>
</evidence>
<dbReference type="SUPFAM" id="SSF82714">
    <property type="entry name" value="Multidrug efflux transporter AcrB TolC docking domain, DN and DC subdomains"/>
    <property type="match status" value="2"/>
</dbReference>
<feature type="transmembrane region" description="Helical" evidence="1">
    <location>
        <begin position="959"/>
        <end position="982"/>
    </location>
</feature>
<dbReference type="Gene3D" id="3.30.2090.10">
    <property type="entry name" value="Multidrug efflux transporter AcrB TolC docking domain, DN and DC subdomains"/>
    <property type="match status" value="2"/>
</dbReference>
<accession>A0ABV8QFB6</accession>
<dbReference type="PRINTS" id="PR00702">
    <property type="entry name" value="ACRIFLAVINRP"/>
</dbReference>
<keyword evidence="1" id="KW-1133">Transmembrane helix</keyword>
<feature type="transmembrane region" description="Helical" evidence="1">
    <location>
        <begin position="381"/>
        <end position="404"/>
    </location>
</feature>
<feature type="transmembrane region" description="Helical" evidence="1">
    <location>
        <begin position="355"/>
        <end position="375"/>
    </location>
</feature>
<dbReference type="SUPFAM" id="SSF82693">
    <property type="entry name" value="Multidrug efflux transporter AcrB pore domain, PN1, PN2, PC1 and PC2 subdomains"/>
    <property type="match status" value="1"/>
</dbReference>
<dbReference type="Gene3D" id="3.30.70.1430">
    <property type="entry name" value="Multidrug efflux transporter AcrB pore domain"/>
    <property type="match status" value="2"/>
</dbReference>
<feature type="transmembrane region" description="Helical" evidence="1">
    <location>
        <begin position="457"/>
        <end position="476"/>
    </location>
</feature>
<dbReference type="PANTHER" id="PTHR32063:SF33">
    <property type="entry name" value="RND SUPERFAMILY EFFLUX PUMP PERMEASE COMPONENT"/>
    <property type="match status" value="1"/>
</dbReference>
<protein>
    <submittedName>
        <fullName evidence="2">Efflux RND transporter permease subunit</fullName>
    </submittedName>
</protein>
<organism evidence="2 3">
    <name type="scientific">Marinobacter lacisalsi</name>
    <dbReference type="NCBI Taxonomy" id="475979"/>
    <lineage>
        <taxon>Bacteria</taxon>
        <taxon>Pseudomonadati</taxon>
        <taxon>Pseudomonadota</taxon>
        <taxon>Gammaproteobacteria</taxon>
        <taxon>Pseudomonadales</taxon>
        <taxon>Marinobacteraceae</taxon>
        <taxon>Marinobacter</taxon>
    </lineage>
</organism>
<name>A0ABV8QFB6_9GAMM</name>
<dbReference type="Proteomes" id="UP001595798">
    <property type="component" value="Unassembled WGS sequence"/>
</dbReference>
<gene>
    <name evidence="2" type="ORF">ACFOZ5_03990</name>
</gene>
<dbReference type="Gene3D" id="3.30.70.1440">
    <property type="entry name" value="Multidrug efflux transporter AcrB pore domain"/>
    <property type="match status" value="1"/>
</dbReference>
<dbReference type="Pfam" id="PF00873">
    <property type="entry name" value="ACR_tran"/>
    <property type="match status" value="1"/>
</dbReference>
<evidence type="ECO:0000313" key="3">
    <source>
        <dbReference type="Proteomes" id="UP001595798"/>
    </source>
</evidence>
<reference evidence="3" key="1">
    <citation type="journal article" date="2019" name="Int. J. Syst. Evol. Microbiol.">
        <title>The Global Catalogue of Microorganisms (GCM) 10K type strain sequencing project: providing services to taxonomists for standard genome sequencing and annotation.</title>
        <authorList>
            <consortium name="The Broad Institute Genomics Platform"/>
            <consortium name="The Broad Institute Genome Sequencing Center for Infectious Disease"/>
            <person name="Wu L."/>
            <person name="Ma J."/>
        </authorList>
    </citation>
    <scope>NUCLEOTIDE SEQUENCE [LARGE SCALE GENOMIC DNA]</scope>
    <source>
        <strain evidence="3">CECT 7297</strain>
    </source>
</reference>
<feature type="transmembrane region" description="Helical" evidence="1">
    <location>
        <begin position="891"/>
        <end position="911"/>
    </location>
</feature>
<feature type="transmembrane region" description="Helical" evidence="1">
    <location>
        <begin position="867"/>
        <end position="884"/>
    </location>
</feature>
<dbReference type="RefSeq" id="WP_379885560.1">
    <property type="nucleotide sequence ID" value="NZ_JBHSDI010000007.1"/>
</dbReference>
<dbReference type="InterPro" id="IPR027463">
    <property type="entry name" value="AcrB_DN_DC_subdom"/>
</dbReference>
<feature type="transmembrane region" description="Helical" evidence="1">
    <location>
        <begin position="523"/>
        <end position="543"/>
    </location>
</feature>
<keyword evidence="3" id="KW-1185">Reference proteome</keyword>
<proteinExistence type="predicted"/>
<evidence type="ECO:0000256" key="1">
    <source>
        <dbReference type="SAM" id="Phobius"/>
    </source>
</evidence>
<feature type="transmembrane region" description="Helical" evidence="1">
    <location>
        <begin position="917"/>
        <end position="938"/>
    </location>
</feature>
<keyword evidence="1" id="KW-0812">Transmembrane</keyword>
<feature type="transmembrane region" description="Helical" evidence="1">
    <location>
        <begin position="425"/>
        <end position="445"/>
    </location>
</feature>
<feature type="transmembrane region" description="Helical" evidence="1">
    <location>
        <begin position="994"/>
        <end position="1020"/>
    </location>
</feature>
<dbReference type="EMBL" id="JBHSDI010000007">
    <property type="protein sequence ID" value="MFC4258191.1"/>
    <property type="molecule type" value="Genomic_DNA"/>
</dbReference>
<comment type="caution">
    <text evidence="2">The sequence shown here is derived from an EMBL/GenBank/DDBJ whole genome shotgun (WGS) entry which is preliminary data.</text>
</comment>
<dbReference type="Gene3D" id="3.30.70.1320">
    <property type="entry name" value="Multidrug efflux transporter AcrB pore domain like"/>
    <property type="match status" value="1"/>
</dbReference>
<keyword evidence="1" id="KW-0472">Membrane</keyword>
<dbReference type="PANTHER" id="PTHR32063">
    <property type="match status" value="1"/>
</dbReference>
<feature type="transmembrane region" description="Helical" evidence="1">
    <location>
        <begin position="328"/>
        <end position="348"/>
    </location>
</feature>